<name>A0A561DZ14_9BACI</name>
<dbReference type="RefSeq" id="WP_144562254.1">
    <property type="nucleotide sequence ID" value="NZ_VIVN01000001.1"/>
</dbReference>
<evidence type="ECO:0000256" key="2">
    <source>
        <dbReference type="ARBA" id="ARBA00023125"/>
    </source>
</evidence>
<dbReference type="Pfam" id="PF02311">
    <property type="entry name" value="AraC_binding"/>
    <property type="match status" value="1"/>
</dbReference>
<evidence type="ECO:0000259" key="4">
    <source>
        <dbReference type="PROSITE" id="PS01124"/>
    </source>
</evidence>
<dbReference type="PANTHER" id="PTHR43280:SF28">
    <property type="entry name" value="HTH-TYPE TRANSCRIPTIONAL ACTIVATOR RHAS"/>
    <property type="match status" value="1"/>
</dbReference>
<dbReference type="Gene3D" id="2.60.120.10">
    <property type="entry name" value="Jelly Rolls"/>
    <property type="match status" value="1"/>
</dbReference>
<keyword evidence="6" id="KW-1185">Reference proteome</keyword>
<protein>
    <submittedName>
        <fullName evidence="5">AraC-like DNA-binding protein</fullName>
    </submittedName>
</protein>
<sequence>MKRLKAEYFFENEKFHFFISSYTIKRKEKIEPHTHEFFELVYVFEGKGEHWYEGFVYPIKEGDAFIIEPGKIHGFQVGKDTNLKVFNVLFQLELLKKELQSLVGEDSFLSIFYGEPFLREFAHFNNHLVLEPSEQTEMKIQLQSIAHEYNNKEFGYQLLVKTRMIELFIFLSRCNQKRLNPLFFRQNDHTKAVNQICKFINTHYNVPLSLEQVCKLSGMSKSNFTAKFKQIVGKTFVEYRNDIRIKAAMEFLLNSNDTILSIANKVGFDDVSYFNRTFKEFTKMSPSLYRKEKNKIMLR</sequence>
<keyword evidence="1" id="KW-0805">Transcription regulation</keyword>
<dbReference type="GO" id="GO:0043565">
    <property type="term" value="F:sequence-specific DNA binding"/>
    <property type="evidence" value="ECO:0007669"/>
    <property type="project" value="InterPro"/>
</dbReference>
<evidence type="ECO:0000313" key="6">
    <source>
        <dbReference type="Proteomes" id="UP000319671"/>
    </source>
</evidence>
<dbReference type="PROSITE" id="PS01124">
    <property type="entry name" value="HTH_ARAC_FAMILY_2"/>
    <property type="match status" value="1"/>
</dbReference>
<dbReference type="EMBL" id="VIVN01000001">
    <property type="protein sequence ID" value="TWE08586.1"/>
    <property type="molecule type" value="Genomic_DNA"/>
</dbReference>
<evidence type="ECO:0000256" key="3">
    <source>
        <dbReference type="ARBA" id="ARBA00023163"/>
    </source>
</evidence>
<gene>
    <name evidence="5" type="ORF">FB550_101612</name>
</gene>
<evidence type="ECO:0000313" key="5">
    <source>
        <dbReference type="EMBL" id="TWE08586.1"/>
    </source>
</evidence>
<dbReference type="InterPro" id="IPR014710">
    <property type="entry name" value="RmlC-like_jellyroll"/>
</dbReference>
<proteinExistence type="predicted"/>
<dbReference type="Gene3D" id="1.10.10.60">
    <property type="entry name" value="Homeodomain-like"/>
    <property type="match status" value="2"/>
</dbReference>
<dbReference type="SUPFAM" id="SSF51215">
    <property type="entry name" value="Regulatory protein AraC"/>
    <property type="match status" value="1"/>
</dbReference>
<dbReference type="AlphaFoldDB" id="A0A561DZ14"/>
<dbReference type="InterPro" id="IPR009057">
    <property type="entry name" value="Homeodomain-like_sf"/>
</dbReference>
<dbReference type="InterPro" id="IPR018060">
    <property type="entry name" value="HTH_AraC"/>
</dbReference>
<evidence type="ECO:0000256" key="1">
    <source>
        <dbReference type="ARBA" id="ARBA00023015"/>
    </source>
</evidence>
<dbReference type="PROSITE" id="PS00041">
    <property type="entry name" value="HTH_ARAC_FAMILY_1"/>
    <property type="match status" value="1"/>
</dbReference>
<dbReference type="InterPro" id="IPR020449">
    <property type="entry name" value="Tscrpt_reg_AraC-type_HTH"/>
</dbReference>
<dbReference type="InterPro" id="IPR018062">
    <property type="entry name" value="HTH_AraC-typ_CS"/>
</dbReference>
<dbReference type="SUPFAM" id="SSF46689">
    <property type="entry name" value="Homeodomain-like"/>
    <property type="match status" value="2"/>
</dbReference>
<organism evidence="5 6">
    <name type="scientific">Neobacillus bataviensis</name>
    <dbReference type="NCBI Taxonomy" id="220685"/>
    <lineage>
        <taxon>Bacteria</taxon>
        <taxon>Bacillati</taxon>
        <taxon>Bacillota</taxon>
        <taxon>Bacilli</taxon>
        <taxon>Bacillales</taxon>
        <taxon>Bacillaceae</taxon>
        <taxon>Neobacillus</taxon>
    </lineage>
</organism>
<dbReference type="GO" id="GO:0003700">
    <property type="term" value="F:DNA-binding transcription factor activity"/>
    <property type="evidence" value="ECO:0007669"/>
    <property type="project" value="InterPro"/>
</dbReference>
<dbReference type="Proteomes" id="UP000319671">
    <property type="component" value="Unassembled WGS sequence"/>
</dbReference>
<keyword evidence="3" id="KW-0804">Transcription</keyword>
<accession>A0A561DZ14</accession>
<dbReference type="Pfam" id="PF12833">
    <property type="entry name" value="HTH_18"/>
    <property type="match status" value="1"/>
</dbReference>
<dbReference type="PANTHER" id="PTHR43280">
    <property type="entry name" value="ARAC-FAMILY TRANSCRIPTIONAL REGULATOR"/>
    <property type="match status" value="1"/>
</dbReference>
<keyword evidence="2 5" id="KW-0238">DNA-binding</keyword>
<dbReference type="InterPro" id="IPR003313">
    <property type="entry name" value="AraC-bd"/>
</dbReference>
<feature type="domain" description="HTH araC/xylS-type" evidence="4">
    <location>
        <begin position="194"/>
        <end position="292"/>
    </location>
</feature>
<dbReference type="SMART" id="SM00342">
    <property type="entry name" value="HTH_ARAC"/>
    <property type="match status" value="1"/>
</dbReference>
<dbReference type="PRINTS" id="PR00032">
    <property type="entry name" value="HTHARAC"/>
</dbReference>
<reference evidence="5 6" key="1">
    <citation type="submission" date="2019-06" db="EMBL/GenBank/DDBJ databases">
        <title>Sorghum-associated microbial communities from plants grown in Nebraska, USA.</title>
        <authorList>
            <person name="Schachtman D."/>
        </authorList>
    </citation>
    <scope>NUCLEOTIDE SEQUENCE [LARGE SCALE GENOMIC DNA]</scope>
    <source>
        <strain evidence="5 6">2482</strain>
    </source>
</reference>
<comment type="caution">
    <text evidence="5">The sequence shown here is derived from an EMBL/GenBank/DDBJ whole genome shotgun (WGS) entry which is preliminary data.</text>
</comment>
<dbReference type="InterPro" id="IPR037923">
    <property type="entry name" value="HTH-like"/>
</dbReference>